<evidence type="ECO:0000256" key="6">
    <source>
        <dbReference type="ARBA" id="ARBA00043866"/>
    </source>
</evidence>
<organism evidence="13 14">
    <name type="scientific">Ephemerocybe angulata</name>
    <dbReference type="NCBI Taxonomy" id="980116"/>
    <lineage>
        <taxon>Eukaryota</taxon>
        <taxon>Fungi</taxon>
        <taxon>Dikarya</taxon>
        <taxon>Basidiomycota</taxon>
        <taxon>Agaricomycotina</taxon>
        <taxon>Agaricomycetes</taxon>
        <taxon>Agaricomycetidae</taxon>
        <taxon>Agaricales</taxon>
        <taxon>Agaricineae</taxon>
        <taxon>Psathyrellaceae</taxon>
        <taxon>Ephemerocybe</taxon>
    </lineage>
</organism>
<feature type="domain" description="RRM" evidence="11">
    <location>
        <begin position="418"/>
        <end position="490"/>
    </location>
</feature>
<feature type="compositionally biased region" description="Gly residues" evidence="10">
    <location>
        <begin position="145"/>
        <end position="155"/>
    </location>
</feature>
<dbReference type="CDD" id="cd12257">
    <property type="entry name" value="RRM1_RBM26_like"/>
    <property type="match status" value="1"/>
</dbReference>
<dbReference type="InterPro" id="IPR036483">
    <property type="entry name" value="PWI_dom_sf"/>
</dbReference>
<keyword evidence="2 8" id="KW-0479">Metal-binding</keyword>
<feature type="region of interest" description="Disordered" evidence="10">
    <location>
        <begin position="84"/>
        <end position="169"/>
    </location>
</feature>
<dbReference type="EMBL" id="JACGCI010000001">
    <property type="protein sequence ID" value="KAF6766274.1"/>
    <property type="molecule type" value="Genomic_DNA"/>
</dbReference>
<evidence type="ECO:0000256" key="7">
    <source>
        <dbReference type="PROSITE-ProRule" id="PRU00176"/>
    </source>
</evidence>
<feature type="region of interest" description="Disordered" evidence="10">
    <location>
        <begin position="514"/>
        <end position="542"/>
    </location>
</feature>
<dbReference type="SUPFAM" id="SSF101233">
    <property type="entry name" value="PWI domain"/>
    <property type="match status" value="1"/>
</dbReference>
<feature type="region of interest" description="Disordered" evidence="10">
    <location>
        <begin position="778"/>
        <end position="836"/>
    </location>
</feature>
<feature type="domain" description="C3H1-type" evidence="12">
    <location>
        <begin position="204"/>
        <end position="232"/>
    </location>
</feature>
<evidence type="ECO:0000259" key="12">
    <source>
        <dbReference type="PROSITE" id="PS50103"/>
    </source>
</evidence>
<evidence type="ECO:0000256" key="3">
    <source>
        <dbReference type="ARBA" id="ARBA00022771"/>
    </source>
</evidence>
<evidence type="ECO:0008006" key="15">
    <source>
        <dbReference type="Google" id="ProtNLM"/>
    </source>
</evidence>
<evidence type="ECO:0000256" key="9">
    <source>
        <dbReference type="SAM" id="Coils"/>
    </source>
</evidence>
<dbReference type="Gene3D" id="3.30.70.330">
    <property type="match status" value="1"/>
</dbReference>
<dbReference type="InterPro" id="IPR012677">
    <property type="entry name" value="Nucleotide-bd_a/b_plait_sf"/>
</dbReference>
<evidence type="ECO:0000256" key="2">
    <source>
        <dbReference type="ARBA" id="ARBA00022723"/>
    </source>
</evidence>
<dbReference type="SMART" id="SM00356">
    <property type="entry name" value="ZnF_C3H1"/>
    <property type="match status" value="1"/>
</dbReference>
<evidence type="ECO:0000256" key="4">
    <source>
        <dbReference type="ARBA" id="ARBA00022833"/>
    </source>
</evidence>
<evidence type="ECO:0000256" key="10">
    <source>
        <dbReference type="SAM" id="MobiDB-lite"/>
    </source>
</evidence>
<evidence type="ECO:0000256" key="1">
    <source>
        <dbReference type="ARBA" id="ARBA00022664"/>
    </source>
</evidence>
<feature type="compositionally biased region" description="Acidic residues" evidence="10">
    <location>
        <begin position="826"/>
        <end position="836"/>
    </location>
</feature>
<dbReference type="InterPro" id="IPR000571">
    <property type="entry name" value="Znf_CCCH"/>
</dbReference>
<dbReference type="InterPro" id="IPR036855">
    <property type="entry name" value="Znf_CCCH_sf"/>
</dbReference>
<dbReference type="InterPro" id="IPR045137">
    <property type="entry name" value="RBM26/27"/>
</dbReference>
<feature type="compositionally biased region" description="Basic and acidic residues" evidence="10">
    <location>
        <begin position="120"/>
        <end position="129"/>
    </location>
</feature>
<proteinExistence type="predicted"/>
<dbReference type="PANTHER" id="PTHR14398:SF0">
    <property type="entry name" value="ZINC FINGER PROTEIN SWM"/>
    <property type="match status" value="1"/>
</dbReference>
<dbReference type="InterPro" id="IPR002483">
    <property type="entry name" value="PWI_dom"/>
</dbReference>
<keyword evidence="5 7" id="KW-0694">RNA-binding</keyword>
<gene>
    <name evidence="13" type="ORF">DFP72DRAFT_953267</name>
</gene>
<dbReference type="Gene3D" id="1.20.1390.10">
    <property type="entry name" value="PWI domain"/>
    <property type="match status" value="1"/>
</dbReference>
<comment type="caution">
    <text evidence="13">The sequence shown here is derived from an EMBL/GenBank/DDBJ whole genome shotgun (WGS) entry which is preliminary data.</text>
</comment>
<accession>A0A8H6IKF4</accession>
<dbReference type="GO" id="GO:0008270">
    <property type="term" value="F:zinc ion binding"/>
    <property type="evidence" value="ECO:0007669"/>
    <property type="project" value="UniProtKB-KW"/>
</dbReference>
<dbReference type="PROSITE" id="PS50102">
    <property type="entry name" value="RRM"/>
    <property type="match status" value="1"/>
</dbReference>
<name>A0A8H6IKF4_9AGAR</name>
<keyword evidence="14" id="KW-1185">Reference proteome</keyword>
<dbReference type="OrthoDB" id="443401at2759"/>
<dbReference type="GO" id="GO:0006397">
    <property type="term" value="P:mRNA processing"/>
    <property type="evidence" value="ECO:0007669"/>
    <property type="project" value="UniProtKB-KW"/>
</dbReference>
<dbReference type="SUPFAM" id="SSF90229">
    <property type="entry name" value="CCCH zinc finger"/>
    <property type="match status" value="1"/>
</dbReference>
<feature type="compositionally biased region" description="Pro residues" evidence="10">
    <location>
        <begin position="786"/>
        <end position="797"/>
    </location>
</feature>
<comment type="function">
    <text evidence="6">May be involved in the turnover of nuclear polyadenylated (pA+) RNA.</text>
</comment>
<sequence>MIFDPASAPHLKPWLVRTLEPICDAEPGALADYILALLKHNGPESEMRKELHSQLEEFLENECTPFIDTLFTVLRTKSYLPYAPPSPPRQSADEGIPIPFDSLMPGDSGPSSERTRKRSASSDERDGRPKKGPRLSNDHDFSRFGNGGQLGGQWGGQQQQFGGFPTGGMEGYGMQMGPMGMGMPMNGMGPMGGGRRPQAYQPPGQKRGICRDYHNGGYCVRGDACKFSHGENPVVPSQIYPMNPGMMPLNFLYNMFGGNPNIPYDPSDPAASRQNQRAPILPRSQQEHTTNTSGELPVIQDLTPKSDGTKSQAQQQGPVTNGQPASHSESAPRPIGGNGFDPSMYPGMPNFNGMPPYAGMPMQMDMAQMQQQMGQQMGEQAPVRPPTGFRGRGGGRGRGGNFGGGDASSFRPGRRGDKTLVVEKIPDDKLSREQVIEWFKKFGDVTNVAVDMGGAKALVSFATHEEAHTAWKSEDAVFGNRFVKVFWHRPMEGHGAVGQRALAASATLVTKMKGENAPAGSSTSATAPQLSASSSTNGAKKASGSSTAAALAVKQALLEKQIAEQKSLMASLSTATPEEKKAIMAQLRKLSDEMKVTSAAAAPPPAKKAPVYDPEEKERQRLDQELENRGGEGEEETTDQLKAKLEKLKAEAASLGITDGGAELPYGGGYRGGYRGRARGRGFYRGGPALRGGPPRGSLKLDNRPKKLVVKGVPGEEGLRAVKEWYESTGQVDSVENGDDGDVVVSFKSRAAAELALAKGSVLPSVGKVPITWYTAKSGGASVNNPPTPASASPAPPKARELDEPMEPISHHHHHEEEEVVASGWGDEDGDGMGML</sequence>
<feature type="region of interest" description="Disordered" evidence="10">
    <location>
        <begin position="597"/>
        <end position="621"/>
    </location>
</feature>
<evidence type="ECO:0000256" key="5">
    <source>
        <dbReference type="ARBA" id="ARBA00022884"/>
    </source>
</evidence>
<feature type="region of interest" description="Disordered" evidence="10">
    <location>
        <begin position="263"/>
        <end position="347"/>
    </location>
</feature>
<evidence type="ECO:0000313" key="13">
    <source>
        <dbReference type="EMBL" id="KAF6766274.1"/>
    </source>
</evidence>
<dbReference type="PROSITE" id="PS50103">
    <property type="entry name" value="ZF_C3H1"/>
    <property type="match status" value="1"/>
</dbReference>
<dbReference type="PANTHER" id="PTHR14398">
    <property type="entry name" value="RNA RECOGNITION RRM/RNP DOMAIN"/>
    <property type="match status" value="1"/>
</dbReference>
<evidence type="ECO:0000259" key="11">
    <source>
        <dbReference type="PROSITE" id="PS50102"/>
    </source>
</evidence>
<evidence type="ECO:0000256" key="8">
    <source>
        <dbReference type="PROSITE-ProRule" id="PRU00723"/>
    </source>
</evidence>
<dbReference type="Pfam" id="PF01480">
    <property type="entry name" value="PWI"/>
    <property type="match status" value="1"/>
</dbReference>
<feature type="region of interest" description="Disordered" evidence="10">
    <location>
        <begin position="379"/>
        <end position="415"/>
    </location>
</feature>
<keyword evidence="1" id="KW-0507">mRNA processing</keyword>
<feature type="zinc finger region" description="C3H1-type" evidence="8">
    <location>
        <begin position="204"/>
        <end position="232"/>
    </location>
</feature>
<dbReference type="GO" id="GO:0005634">
    <property type="term" value="C:nucleus"/>
    <property type="evidence" value="ECO:0007669"/>
    <property type="project" value="TreeGrafter"/>
</dbReference>
<keyword evidence="3 8" id="KW-0863">Zinc-finger</keyword>
<dbReference type="Gene3D" id="4.10.1000.10">
    <property type="entry name" value="Zinc finger, CCCH-type"/>
    <property type="match status" value="1"/>
</dbReference>
<feature type="coiled-coil region" evidence="9">
    <location>
        <begin position="631"/>
        <end position="658"/>
    </location>
</feature>
<feature type="compositionally biased region" description="Polar residues" evidence="10">
    <location>
        <begin position="309"/>
        <end position="329"/>
    </location>
</feature>
<protein>
    <recommendedName>
        <fullName evidence="15">C3H1-type domain-containing protein</fullName>
    </recommendedName>
</protein>
<reference evidence="13 14" key="1">
    <citation type="submission" date="2020-07" db="EMBL/GenBank/DDBJ databases">
        <title>Comparative genomics of pyrophilous fungi reveals a link between fire events and developmental genes.</title>
        <authorList>
            <consortium name="DOE Joint Genome Institute"/>
            <person name="Steindorff A.S."/>
            <person name="Carver A."/>
            <person name="Calhoun S."/>
            <person name="Stillman K."/>
            <person name="Liu H."/>
            <person name="Lipzen A."/>
            <person name="Pangilinan J."/>
            <person name="Labutti K."/>
            <person name="Bruns T.D."/>
            <person name="Grigoriev I.V."/>
        </authorList>
    </citation>
    <scope>NUCLEOTIDE SEQUENCE [LARGE SCALE GENOMIC DNA]</scope>
    <source>
        <strain evidence="13 14">CBS 144469</strain>
    </source>
</reference>
<dbReference type="InterPro" id="IPR000504">
    <property type="entry name" value="RRM_dom"/>
</dbReference>
<feature type="compositionally biased region" description="Polar residues" evidence="10">
    <location>
        <begin position="272"/>
        <end position="294"/>
    </location>
</feature>
<keyword evidence="9" id="KW-0175">Coiled coil</keyword>
<dbReference type="SUPFAM" id="SSF54928">
    <property type="entry name" value="RNA-binding domain, RBD"/>
    <property type="match status" value="1"/>
</dbReference>
<dbReference type="GO" id="GO:0003723">
    <property type="term" value="F:RNA binding"/>
    <property type="evidence" value="ECO:0007669"/>
    <property type="project" value="UniProtKB-UniRule"/>
</dbReference>
<dbReference type="SMART" id="SM00360">
    <property type="entry name" value="RRM"/>
    <property type="match status" value="1"/>
</dbReference>
<feature type="compositionally biased region" description="Gly residues" evidence="10">
    <location>
        <begin position="390"/>
        <end position="406"/>
    </location>
</feature>
<keyword evidence="4 8" id="KW-0862">Zinc</keyword>
<feature type="compositionally biased region" description="Low complexity" evidence="10">
    <location>
        <begin position="517"/>
        <end position="528"/>
    </location>
</feature>
<evidence type="ECO:0000313" key="14">
    <source>
        <dbReference type="Proteomes" id="UP000521943"/>
    </source>
</evidence>
<dbReference type="InterPro" id="IPR035979">
    <property type="entry name" value="RBD_domain_sf"/>
</dbReference>
<dbReference type="Proteomes" id="UP000521943">
    <property type="component" value="Unassembled WGS sequence"/>
</dbReference>
<dbReference type="Pfam" id="PF00642">
    <property type="entry name" value="zf-CCCH"/>
    <property type="match status" value="1"/>
</dbReference>
<dbReference type="AlphaFoldDB" id="A0A8H6IKF4"/>